<evidence type="ECO:0000256" key="6">
    <source>
        <dbReference type="ARBA" id="ARBA00023242"/>
    </source>
</evidence>
<evidence type="ECO:0000256" key="1">
    <source>
        <dbReference type="ARBA" id="ARBA00004123"/>
    </source>
</evidence>
<dbReference type="SUPFAM" id="SSF55486">
    <property type="entry name" value="Metalloproteases ('zincins'), catalytic domain"/>
    <property type="match status" value="1"/>
</dbReference>
<keyword evidence="11" id="KW-1185">Reference proteome</keyword>
<feature type="domain" description="Transcription initiation factor TFIID subunit 2 Ig-like" evidence="8">
    <location>
        <begin position="328"/>
        <end position="431"/>
    </location>
</feature>
<dbReference type="GO" id="GO:0005669">
    <property type="term" value="C:transcription factor TFIID complex"/>
    <property type="evidence" value="ECO:0007669"/>
    <property type="project" value="InterPro"/>
</dbReference>
<dbReference type="Pfam" id="PF25316">
    <property type="entry name" value="TAF2_3rd"/>
    <property type="match status" value="1"/>
</dbReference>
<dbReference type="Gene3D" id="2.60.40.1730">
    <property type="entry name" value="tricorn interacting facor f3 domain"/>
    <property type="match status" value="1"/>
</dbReference>
<comment type="similarity">
    <text evidence="2">Belongs to the TAF2 family.</text>
</comment>
<dbReference type="GO" id="GO:0016251">
    <property type="term" value="F:RNA polymerase II general transcription initiation factor activity"/>
    <property type="evidence" value="ECO:0007669"/>
    <property type="project" value="TreeGrafter"/>
</dbReference>
<evidence type="ECO:0000259" key="9">
    <source>
        <dbReference type="Pfam" id="PF25577"/>
    </source>
</evidence>
<dbReference type="GO" id="GO:0003682">
    <property type="term" value="F:chromatin binding"/>
    <property type="evidence" value="ECO:0007669"/>
    <property type="project" value="TreeGrafter"/>
</dbReference>
<comment type="subcellular location">
    <subcellularLocation>
        <location evidence="1">Nucleus</location>
    </subcellularLocation>
</comment>
<keyword evidence="5" id="KW-0804">Transcription</keyword>
<feature type="region of interest" description="Disordered" evidence="7">
    <location>
        <begin position="379"/>
        <end position="401"/>
    </location>
</feature>
<organism evidence="10 11">
    <name type="scientific">Anisodus tanguticus</name>
    <dbReference type="NCBI Taxonomy" id="243964"/>
    <lineage>
        <taxon>Eukaryota</taxon>
        <taxon>Viridiplantae</taxon>
        <taxon>Streptophyta</taxon>
        <taxon>Embryophyta</taxon>
        <taxon>Tracheophyta</taxon>
        <taxon>Spermatophyta</taxon>
        <taxon>Magnoliopsida</taxon>
        <taxon>eudicotyledons</taxon>
        <taxon>Gunneridae</taxon>
        <taxon>Pentapetalae</taxon>
        <taxon>asterids</taxon>
        <taxon>lamiids</taxon>
        <taxon>Solanales</taxon>
        <taxon>Solanaceae</taxon>
        <taxon>Solanoideae</taxon>
        <taxon>Hyoscyameae</taxon>
        <taxon>Anisodus</taxon>
    </lineage>
</organism>
<keyword evidence="6" id="KW-0539">Nucleus</keyword>
<proteinExistence type="inferred from homology"/>
<dbReference type="SUPFAM" id="SSF63737">
    <property type="entry name" value="Leukotriene A4 hydrolase N-terminal domain"/>
    <property type="match status" value="1"/>
</dbReference>
<evidence type="ECO:0000256" key="4">
    <source>
        <dbReference type="ARBA" id="ARBA00023015"/>
    </source>
</evidence>
<dbReference type="Pfam" id="PF25577">
    <property type="entry name" value="TPR_TAF2_C"/>
    <property type="match status" value="1"/>
</dbReference>
<dbReference type="PANTHER" id="PTHR15137:SF9">
    <property type="entry name" value="TRANSCRIPTION INITIATION FACTOR TFIID SUBUNIT 2"/>
    <property type="match status" value="1"/>
</dbReference>
<dbReference type="Proteomes" id="UP001291623">
    <property type="component" value="Unassembled WGS sequence"/>
</dbReference>
<dbReference type="EMBL" id="JAVYJV010000003">
    <property type="protein sequence ID" value="KAK4373962.1"/>
    <property type="molecule type" value="Genomic_DNA"/>
</dbReference>
<accession>A0AAE1SPZ0</accession>
<dbReference type="InterPro" id="IPR037813">
    <property type="entry name" value="TAF2"/>
</dbReference>
<evidence type="ECO:0000256" key="5">
    <source>
        <dbReference type="ARBA" id="ARBA00023163"/>
    </source>
</evidence>
<name>A0AAE1SPZ0_9SOLA</name>
<dbReference type="InterPro" id="IPR042097">
    <property type="entry name" value="Aminopeptidase_N-like_N_sf"/>
</dbReference>
<evidence type="ECO:0000256" key="7">
    <source>
        <dbReference type="SAM" id="MobiDB-lite"/>
    </source>
</evidence>
<dbReference type="PANTHER" id="PTHR15137">
    <property type="entry name" value="TRANSCRIPTION INITIATION FACTOR TFIID"/>
    <property type="match status" value="1"/>
</dbReference>
<evidence type="ECO:0000256" key="3">
    <source>
        <dbReference type="ARBA" id="ARBA00017363"/>
    </source>
</evidence>
<feature type="domain" description="Transcription initiation factor TFIID subunit 2 TPR repeats" evidence="9">
    <location>
        <begin position="434"/>
        <end position="547"/>
    </location>
</feature>
<dbReference type="Gene3D" id="1.10.390.10">
    <property type="entry name" value="Neutral Protease Domain 2"/>
    <property type="match status" value="1"/>
</dbReference>
<dbReference type="GO" id="GO:0006367">
    <property type="term" value="P:transcription initiation at RNA polymerase II promoter"/>
    <property type="evidence" value="ECO:0007669"/>
    <property type="project" value="TreeGrafter"/>
</dbReference>
<gene>
    <name evidence="10" type="ORF">RND71_004639</name>
</gene>
<dbReference type="InterPro" id="IPR057991">
    <property type="entry name" value="TPR_TAF2_C"/>
</dbReference>
<comment type="caution">
    <text evidence="10">The sequence shown here is derived from an EMBL/GenBank/DDBJ whole genome shotgun (WGS) entry which is preliminary data.</text>
</comment>
<protein>
    <recommendedName>
        <fullName evidence="3">Transcription initiation factor TFIID subunit 2</fullName>
    </recommendedName>
</protein>
<dbReference type="InterPro" id="IPR057345">
    <property type="entry name" value="Ig-like_TAF2"/>
</dbReference>
<evidence type="ECO:0000313" key="11">
    <source>
        <dbReference type="Proteomes" id="UP001291623"/>
    </source>
</evidence>
<dbReference type="AlphaFoldDB" id="A0AAE1SPZ0"/>
<dbReference type="GO" id="GO:0000976">
    <property type="term" value="F:transcription cis-regulatory region binding"/>
    <property type="evidence" value="ECO:0007669"/>
    <property type="project" value="TreeGrafter"/>
</dbReference>
<feature type="region of interest" description="Disordered" evidence="7">
    <location>
        <begin position="317"/>
        <end position="337"/>
    </location>
</feature>
<sequence length="570" mass="64912">MGRLCWMQNVKKVRIDYWVEKAETGIHFDGDILHTDGNVRSSDSKISKFSHKPHQIRCARCWFPCMDDNLQCCCYDLEFTVASNLVAVSTGSLLYQIWTEDVPACKTYVYRLSTPVSAQWISLAVAPFEILPDHNIAHLSHICLPADSTKLRHTGDFFTVLLDWLLDGLAGFLTDIFIKRFLGNNEARYRRYKANIAVCRADDSGATALSAVAASKNLYDTQCIGLFGKIRSWKSVAILQMLEKQMGPESFRKILQQIVSRAHDVNRSLRTLSTKEFRHLANKVGNLERPFLVEFFPRWVGSCGCPVLKECTARLDSSATMTNGKPDSEKQDGDGWPGMMSIRVHELDGMYDHPILPMTGEPWQLLEFQCHSRLAAKRFQKPKKASKPDDSDDNGDTVANVDMRASSDSPLLWLRADPELEYLAEIHFNQPVQMWINQLEKDRDVVAQAQAIATLESLPQLSFAVVNALNNFLSDSKAFWRIQIEATFALASTASEETDWAGLTHLVAFYKTRRLEANIGLPKPNDFRDFQEYFVLEVMQRARSLGRLYLCLHPFTLHIWDFELQQINEI</sequence>
<evidence type="ECO:0000259" key="8">
    <source>
        <dbReference type="Pfam" id="PF25316"/>
    </source>
</evidence>
<evidence type="ECO:0000256" key="2">
    <source>
        <dbReference type="ARBA" id="ARBA00010937"/>
    </source>
</evidence>
<evidence type="ECO:0000313" key="10">
    <source>
        <dbReference type="EMBL" id="KAK4373962.1"/>
    </source>
</evidence>
<reference evidence="10" key="1">
    <citation type="submission" date="2023-12" db="EMBL/GenBank/DDBJ databases">
        <title>Genome assembly of Anisodus tanguticus.</title>
        <authorList>
            <person name="Wang Y.-J."/>
        </authorList>
    </citation>
    <scope>NUCLEOTIDE SEQUENCE</scope>
    <source>
        <strain evidence="10">KB-2021</strain>
        <tissue evidence="10">Leaf</tissue>
    </source>
</reference>
<dbReference type="InterPro" id="IPR027268">
    <property type="entry name" value="Peptidase_M4/M1_CTD_sf"/>
</dbReference>
<keyword evidence="4" id="KW-0805">Transcription regulation</keyword>